<dbReference type="InParanoid" id="A0A2J6TJ06"/>
<dbReference type="AlphaFoldDB" id="A0A2J6TJ06"/>
<organism evidence="2 3">
    <name type="scientific">Hyaloscypha bicolor E</name>
    <dbReference type="NCBI Taxonomy" id="1095630"/>
    <lineage>
        <taxon>Eukaryota</taxon>
        <taxon>Fungi</taxon>
        <taxon>Dikarya</taxon>
        <taxon>Ascomycota</taxon>
        <taxon>Pezizomycotina</taxon>
        <taxon>Leotiomycetes</taxon>
        <taxon>Helotiales</taxon>
        <taxon>Hyaloscyphaceae</taxon>
        <taxon>Hyaloscypha</taxon>
        <taxon>Hyaloscypha bicolor</taxon>
    </lineage>
</organism>
<evidence type="ECO:0000313" key="2">
    <source>
        <dbReference type="EMBL" id="PMD62990.1"/>
    </source>
</evidence>
<evidence type="ECO:0000259" key="1">
    <source>
        <dbReference type="Pfam" id="PF00135"/>
    </source>
</evidence>
<gene>
    <name evidence="2" type="ORF">K444DRAFT_524453</name>
</gene>
<evidence type="ECO:0000313" key="3">
    <source>
        <dbReference type="Proteomes" id="UP000235371"/>
    </source>
</evidence>
<dbReference type="InterPro" id="IPR029058">
    <property type="entry name" value="AB_hydrolase_fold"/>
</dbReference>
<dbReference type="GeneID" id="36582434"/>
<dbReference type="RefSeq" id="XP_024739894.1">
    <property type="nucleotide sequence ID" value="XM_024874354.1"/>
</dbReference>
<protein>
    <submittedName>
        <fullName evidence="2">Alpha/beta-hydrolase</fullName>
    </submittedName>
</protein>
<dbReference type="PANTHER" id="PTHR11559">
    <property type="entry name" value="CARBOXYLESTERASE"/>
    <property type="match status" value="1"/>
</dbReference>
<dbReference type="OrthoDB" id="6846267at2759"/>
<dbReference type="InterPro" id="IPR050309">
    <property type="entry name" value="Type-B_Carboxylest/Lipase"/>
</dbReference>
<dbReference type="STRING" id="1095630.A0A2J6TJ06"/>
<keyword evidence="2" id="KW-0378">Hydrolase</keyword>
<dbReference type="GO" id="GO:0016787">
    <property type="term" value="F:hydrolase activity"/>
    <property type="evidence" value="ECO:0007669"/>
    <property type="project" value="UniProtKB-KW"/>
</dbReference>
<reference evidence="2 3" key="1">
    <citation type="submission" date="2016-04" db="EMBL/GenBank/DDBJ databases">
        <title>A degradative enzymes factory behind the ericoid mycorrhizal symbiosis.</title>
        <authorList>
            <consortium name="DOE Joint Genome Institute"/>
            <person name="Martino E."/>
            <person name="Morin E."/>
            <person name="Grelet G."/>
            <person name="Kuo A."/>
            <person name="Kohler A."/>
            <person name="Daghino S."/>
            <person name="Barry K."/>
            <person name="Choi C."/>
            <person name="Cichocki N."/>
            <person name="Clum A."/>
            <person name="Copeland A."/>
            <person name="Hainaut M."/>
            <person name="Haridas S."/>
            <person name="Labutti K."/>
            <person name="Lindquist E."/>
            <person name="Lipzen A."/>
            <person name="Khouja H.-R."/>
            <person name="Murat C."/>
            <person name="Ohm R."/>
            <person name="Olson A."/>
            <person name="Spatafora J."/>
            <person name="Veneault-Fourrey C."/>
            <person name="Henrissat B."/>
            <person name="Grigoriev I."/>
            <person name="Martin F."/>
            <person name="Perotto S."/>
        </authorList>
    </citation>
    <scope>NUCLEOTIDE SEQUENCE [LARGE SCALE GENOMIC DNA]</scope>
    <source>
        <strain evidence="2 3">E</strain>
    </source>
</reference>
<name>A0A2J6TJ06_9HELO</name>
<keyword evidence="3" id="KW-1185">Reference proteome</keyword>
<dbReference type="Proteomes" id="UP000235371">
    <property type="component" value="Unassembled WGS sequence"/>
</dbReference>
<dbReference type="EMBL" id="KZ613783">
    <property type="protein sequence ID" value="PMD62990.1"/>
    <property type="molecule type" value="Genomic_DNA"/>
</dbReference>
<dbReference type="Gene3D" id="3.40.50.1820">
    <property type="entry name" value="alpha/beta hydrolase"/>
    <property type="match status" value="1"/>
</dbReference>
<dbReference type="SUPFAM" id="SSF53474">
    <property type="entry name" value="alpha/beta-Hydrolases"/>
    <property type="match status" value="1"/>
</dbReference>
<dbReference type="Pfam" id="PF00135">
    <property type="entry name" value="COesterase"/>
    <property type="match status" value="1"/>
</dbReference>
<accession>A0A2J6TJ06</accession>
<sequence length="157" mass="16954">MVIGFAITQKKLPAQHGYEFDEFQCLNLNITCPKGSKPEDRLPVMVWMHGGGNCVGTGADPGYDGAPLVNFSVNQKMPVVVVTINYRLGAFGFLASTAIREDNEAAGDSGVGNYGIRDQLLAYEWVKKNIKAFGGDPNRVTGWGESAGSSKCFFDLL</sequence>
<feature type="domain" description="Carboxylesterase type B" evidence="1">
    <location>
        <begin position="24"/>
        <end position="150"/>
    </location>
</feature>
<dbReference type="InterPro" id="IPR002018">
    <property type="entry name" value="CarbesteraseB"/>
</dbReference>
<proteinExistence type="predicted"/>